<sequence length="316" mass="37782">MRKKTHKEFIKEVYNLVGTEYTILTEYELSSKKLLIRHNKCNTEYWVRPNLFLKGRRCPNCNGNKAKHKTTTQYKKEVFDLVGDEYTVLEDYINRATPILMRHNKCGREYKVSPGNFLYRSRCIECYYQSKRLTPQEIDSNIKEHLGSNYKLVSDYNGAGNKVELLHKDCNKTFEVRYTDIIQHHSGCPYCKKSRGEEYIETYLKENNIRYEEQKKFEGLVNIFQLSYDFYLPDYNILIEYQGEQHFKPKTFGGISKELAQDRFKRQQNNDNIKKKFAKENNYTLWEPTYKINSYSKMKCYLDEKFSLIEVKQGNI</sequence>
<reference evidence="1 2" key="1">
    <citation type="submission" date="2020-03" db="EMBL/GenBank/DDBJ databases">
        <title>Variable regions in the genome of staphylococcal bacteriophage Twort.</title>
        <authorList>
            <person name="Glowacka-Rutkowska A."/>
            <person name="Gawor J."/>
            <person name="Lobocka M."/>
        </authorList>
    </citation>
    <scope>NUCLEOTIDE SEQUENCE [LARGE SCALE GENOMIC DNA]</scope>
</reference>
<dbReference type="Gene3D" id="3.40.960.10">
    <property type="entry name" value="VSR Endonuclease"/>
    <property type="match status" value="1"/>
</dbReference>
<dbReference type="EMBL" id="MT151386">
    <property type="protein sequence ID" value="QIW89086.1"/>
    <property type="molecule type" value="Genomic_DNA"/>
</dbReference>
<gene>
    <name evidence="1" type="ORF">TwortDSMZ_086</name>
</gene>
<evidence type="ECO:0000313" key="1">
    <source>
        <dbReference type="EMBL" id="QIW89086.1"/>
    </source>
</evidence>
<organism evidence="1 2">
    <name type="scientific">Staphylococcus phage Twort (strain DSM 17442 / HER 48)</name>
    <name type="common">Bacteriophage Twort</name>
    <dbReference type="NCBI Taxonomy" id="2908167"/>
    <lineage>
        <taxon>Viruses</taxon>
        <taxon>Duplodnaviria</taxon>
        <taxon>Heunggongvirae</taxon>
        <taxon>Uroviricota</taxon>
        <taxon>Caudoviricetes</taxon>
        <taxon>Herelleviridae</taxon>
        <taxon>Twortvirinae</taxon>
        <taxon>Twortvirus</taxon>
        <taxon>Twortvirus twort</taxon>
    </lineage>
</organism>
<dbReference type="KEGG" id="vg:5130437"/>
<protein>
    <submittedName>
        <fullName evidence="1">Intron-encoded protein A</fullName>
    </submittedName>
</protein>
<name>A0A6H0X597_BPTWO</name>
<dbReference type="OrthoDB" id="24132at10239"/>
<evidence type="ECO:0000313" key="2">
    <source>
        <dbReference type="Proteomes" id="UP000503318"/>
    </source>
</evidence>
<organismHost>
    <name type="scientific">Twortvirus twort</name>
    <dbReference type="NCBI Taxonomy" id="55510"/>
</organismHost>
<dbReference type="RefSeq" id="YP_238727.1">
    <property type="nucleotide sequence ID" value="NC_007021.1"/>
</dbReference>
<dbReference type="Proteomes" id="UP000503318">
    <property type="component" value="Segment"/>
</dbReference>
<accession>A0A6H0X597</accession>
<proteinExistence type="predicted"/>